<dbReference type="KEGG" id="ccoc:CCON33237_1647"/>
<dbReference type="InterPro" id="IPR050093">
    <property type="entry name" value="ABC_SmlMolc_Importer"/>
</dbReference>
<dbReference type="SMART" id="SM00382">
    <property type="entry name" value="AAA"/>
    <property type="match status" value="1"/>
</dbReference>
<dbReference type="InterPro" id="IPR003593">
    <property type="entry name" value="AAA+_ATPase"/>
</dbReference>
<dbReference type="GO" id="GO:0016887">
    <property type="term" value="F:ATP hydrolysis activity"/>
    <property type="evidence" value="ECO:0007669"/>
    <property type="project" value="InterPro"/>
</dbReference>
<dbReference type="InterPro" id="IPR027417">
    <property type="entry name" value="P-loop_NTPase"/>
</dbReference>
<dbReference type="RefSeq" id="WP_054197210.1">
    <property type="nucleotide sequence ID" value="NZ_CABMKQ010000018.1"/>
</dbReference>
<organism evidence="5 6">
    <name type="scientific">Campylobacter concisus</name>
    <dbReference type="NCBI Taxonomy" id="199"/>
    <lineage>
        <taxon>Bacteria</taxon>
        <taxon>Pseudomonadati</taxon>
        <taxon>Campylobacterota</taxon>
        <taxon>Epsilonproteobacteria</taxon>
        <taxon>Campylobacterales</taxon>
        <taxon>Campylobacteraceae</taxon>
        <taxon>Campylobacter</taxon>
    </lineage>
</organism>
<gene>
    <name evidence="5" type="primary">modC</name>
    <name evidence="5" type="ORF">CCON33237_1647</name>
</gene>
<dbReference type="SUPFAM" id="SSF52540">
    <property type="entry name" value="P-loop containing nucleoside triphosphate hydrolases"/>
    <property type="match status" value="1"/>
</dbReference>
<dbReference type="PANTHER" id="PTHR42781:SF4">
    <property type="entry name" value="SPERMIDINE_PUTRESCINE IMPORT ATP-BINDING PROTEIN POTA"/>
    <property type="match status" value="1"/>
</dbReference>
<proteinExistence type="predicted"/>
<dbReference type="PROSITE" id="PS50893">
    <property type="entry name" value="ABC_TRANSPORTER_2"/>
    <property type="match status" value="1"/>
</dbReference>
<name>A0A0M4SUL4_9BACT</name>
<dbReference type="EMBL" id="CP012541">
    <property type="protein sequence ID" value="ALF48295.1"/>
    <property type="molecule type" value="Genomic_DNA"/>
</dbReference>
<dbReference type="Pfam" id="PF00005">
    <property type="entry name" value="ABC_tran"/>
    <property type="match status" value="1"/>
</dbReference>
<protein>
    <submittedName>
        <fullName evidence="5">Molybdenum ABC transporter ModABC, ATP-binding protein</fullName>
    </submittedName>
</protein>
<dbReference type="PANTHER" id="PTHR42781">
    <property type="entry name" value="SPERMIDINE/PUTRESCINE IMPORT ATP-BINDING PROTEIN POTA"/>
    <property type="match status" value="1"/>
</dbReference>
<evidence type="ECO:0000256" key="3">
    <source>
        <dbReference type="ARBA" id="ARBA00022840"/>
    </source>
</evidence>
<dbReference type="GO" id="GO:0005524">
    <property type="term" value="F:ATP binding"/>
    <property type="evidence" value="ECO:0007669"/>
    <property type="project" value="UniProtKB-KW"/>
</dbReference>
<dbReference type="PATRIC" id="fig|199.248.peg.1700"/>
<evidence type="ECO:0000256" key="1">
    <source>
        <dbReference type="ARBA" id="ARBA00022448"/>
    </source>
</evidence>
<dbReference type="PROSITE" id="PS00211">
    <property type="entry name" value="ABC_TRANSPORTER_1"/>
    <property type="match status" value="1"/>
</dbReference>
<dbReference type="AlphaFoldDB" id="A0A0M4SUL4"/>
<accession>A0A0M4SUL4</accession>
<keyword evidence="3 5" id="KW-0067">ATP-binding</keyword>
<dbReference type="InterPro" id="IPR003439">
    <property type="entry name" value="ABC_transporter-like_ATP-bd"/>
</dbReference>
<sequence>MIEISCKKELNGGDGKFMLEADLSFENGDFVALYGASGGGKTTILRLIAGFETPQSGFIKVGDKIFFDDKINLAPQKRNIGFLFQDYALFENMNVFKNLLFAKDDVSLANKLLDICGLASLKNAKISTLSGGQKQRIALARAVMRRPEILLLDEPLSALDNAMREKLQNYLLALHDEFKMSIVLVSHDIAEIYKLCNKVFVLENGKISRSGTASEIFLKTAGSQKIAFNAKILEIKKCDAIFVANVLINRQICEVVLSSNEAMNLKAGDMVVVSTKAFSVNLEKA</sequence>
<evidence type="ECO:0000313" key="6">
    <source>
        <dbReference type="Proteomes" id="UP000066049"/>
    </source>
</evidence>
<keyword evidence="1" id="KW-0813">Transport</keyword>
<dbReference type="Gene3D" id="3.40.50.300">
    <property type="entry name" value="P-loop containing nucleotide triphosphate hydrolases"/>
    <property type="match status" value="1"/>
</dbReference>
<keyword evidence="2" id="KW-0547">Nucleotide-binding</keyword>
<dbReference type="GeneID" id="28663326"/>
<feature type="domain" description="ABC transporter" evidence="4">
    <location>
        <begin position="2"/>
        <end position="229"/>
    </location>
</feature>
<dbReference type="InterPro" id="IPR017871">
    <property type="entry name" value="ABC_transporter-like_CS"/>
</dbReference>
<evidence type="ECO:0000256" key="2">
    <source>
        <dbReference type="ARBA" id="ARBA00022741"/>
    </source>
</evidence>
<evidence type="ECO:0000259" key="4">
    <source>
        <dbReference type="PROSITE" id="PS50893"/>
    </source>
</evidence>
<evidence type="ECO:0000313" key="5">
    <source>
        <dbReference type="EMBL" id="ALF48295.1"/>
    </source>
</evidence>
<dbReference type="Proteomes" id="UP000066049">
    <property type="component" value="Chromosome"/>
</dbReference>
<reference evidence="6" key="1">
    <citation type="submission" date="2015-08" db="EMBL/GenBank/DDBJ databases">
        <title>Comparative genomics of the Campylobacter concisus group.</title>
        <authorList>
            <person name="Miller W.G."/>
            <person name="Yee E."/>
            <person name="Chapman M.H."/>
            <person name="Huynh S."/>
            <person name="Bono J.L."/>
            <person name="On S.L.W."/>
            <person name="St Leger J."/>
            <person name="Foster G."/>
            <person name="Parker C.T."/>
        </authorList>
    </citation>
    <scope>NUCLEOTIDE SEQUENCE [LARGE SCALE GENOMIC DNA]</scope>
    <source>
        <strain evidence="6">ATCC 33237</strain>
    </source>
</reference>